<feature type="transmembrane region" description="Helical" evidence="8">
    <location>
        <begin position="235"/>
        <end position="252"/>
    </location>
</feature>
<protein>
    <recommendedName>
        <fullName evidence="2">Ubiquitin-like-conjugating enzyme ATG10</fullName>
    </recommendedName>
    <alternativeName>
        <fullName evidence="7">Autophagy-related protein 10</fullName>
    </alternativeName>
</protein>
<keyword evidence="5" id="KW-0813">Transport</keyword>
<dbReference type="Gene3D" id="3.30.1460.50">
    <property type="match status" value="1"/>
</dbReference>
<evidence type="ECO:0000256" key="7">
    <source>
        <dbReference type="ARBA" id="ARBA00029833"/>
    </source>
</evidence>
<keyword evidence="3" id="KW-0808">Transferase</keyword>
<keyword evidence="5" id="KW-0653">Protein transport</keyword>
<organism evidence="9 10">
    <name type="scientific">Sporothrix schenckii (strain ATCC 58251 / de Perez 2211183)</name>
    <name type="common">Rose-picker's disease fungus</name>
    <dbReference type="NCBI Taxonomy" id="1391915"/>
    <lineage>
        <taxon>Eukaryota</taxon>
        <taxon>Fungi</taxon>
        <taxon>Dikarya</taxon>
        <taxon>Ascomycota</taxon>
        <taxon>Pezizomycotina</taxon>
        <taxon>Sordariomycetes</taxon>
        <taxon>Sordariomycetidae</taxon>
        <taxon>Ophiostomatales</taxon>
        <taxon>Ophiostomataceae</taxon>
        <taxon>Sporothrix</taxon>
    </lineage>
</organism>
<keyword evidence="4" id="KW-0833">Ubl conjugation pathway</keyword>
<accession>U7PVX9</accession>
<dbReference type="OrthoDB" id="4089664at2759"/>
<dbReference type="GO" id="GO:0032446">
    <property type="term" value="P:protein modification by small protein conjugation"/>
    <property type="evidence" value="ECO:0007669"/>
    <property type="project" value="TreeGrafter"/>
</dbReference>
<dbReference type="STRING" id="1391915.U7PVX9"/>
<dbReference type="Pfam" id="PF03987">
    <property type="entry name" value="Autophagy_act_C"/>
    <property type="match status" value="1"/>
</dbReference>
<keyword evidence="6" id="KW-0072">Autophagy</keyword>
<evidence type="ECO:0000256" key="2">
    <source>
        <dbReference type="ARBA" id="ARBA00021099"/>
    </source>
</evidence>
<evidence type="ECO:0000313" key="10">
    <source>
        <dbReference type="Proteomes" id="UP000018087"/>
    </source>
</evidence>
<reference evidence="10" key="1">
    <citation type="journal article" date="2014" name="Genome Announc.">
        <title>Genome sequence of the pathogenic fungus Sporothrix schenckii (ATCC 58251).</title>
        <authorList>
            <person name="Cuomo C.A."/>
            <person name="Rodriguez-Del Valle N."/>
            <person name="Perez-Sanchez L."/>
            <person name="Abouelleil A."/>
            <person name="Goldberg J."/>
            <person name="Young S."/>
            <person name="Zeng Q."/>
            <person name="Birren B.W."/>
        </authorList>
    </citation>
    <scope>NUCLEOTIDE SEQUENCE [LARGE SCALE GENOMIC DNA]</scope>
    <source>
        <strain evidence="10">ATCC 58251 / de Perez 2211183</strain>
    </source>
</reference>
<evidence type="ECO:0000313" key="9">
    <source>
        <dbReference type="EMBL" id="ERS98625.1"/>
    </source>
</evidence>
<dbReference type="GO" id="GO:0000422">
    <property type="term" value="P:autophagy of mitochondrion"/>
    <property type="evidence" value="ECO:0007669"/>
    <property type="project" value="TreeGrafter"/>
</dbReference>
<dbReference type="AlphaFoldDB" id="U7PVX9"/>
<evidence type="ECO:0000256" key="1">
    <source>
        <dbReference type="ARBA" id="ARBA00005696"/>
    </source>
</evidence>
<evidence type="ECO:0000256" key="8">
    <source>
        <dbReference type="SAM" id="Phobius"/>
    </source>
</evidence>
<dbReference type="PANTHER" id="PTHR14957">
    <property type="entry name" value="UBIQUITIN-LIKE-CONJUGATING ENZYME ATG10"/>
    <property type="match status" value="1"/>
</dbReference>
<dbReference type="HOGENOM" id="CLU_072332_0_2_1"/>
<keyword evidence="10" id="KW-1185">Reference proteome</keyword>
<evidence type="ECO:0000256" key="6">
    <source>
        <dbReference type="ARBA" id="ARBA00023006"/>
    </source>
</evidence>
<dbReference type="GO" id="GO:0015031">
    <property type="term" value="P:protein transport"/>
    <property type="evidence" value="ECO:0007669"/>
    <property type="project" value="UniProtKB-KW"/>
</dbReference>
<proteinExistence type="inferred from homology"/>
<evidence type="ECO:0000256" key="3">
    <source>
        <dbReference type="ARBA" id="ARBA00022679"/>
    </source>
</evidence>
<dbReference type="PANTHER" id="PTHR14957:SF1">
    <property type="entry name" value="UBIQUITIN-LIKE-CONJUGATING ENZYME ATG10"/>
    <property type="match status" value="1"/>
</dbReference>
<dbReference type="GO" id="GO:0005829">
    <property type="term" value="C:cytosol"/>
    <property type="evidence" value="ECO:0007669"/>
    <property type="project" value="TreeGrafter"/>
</dbReference>
<dbReference type="EMBL" id="KI440846">
    <property type="protein sequence ID" value="ERS98625.1"/>
    <property type="molecule type" value="Genomic_DNA"/>
</dbReference>
<dbReference type="Proteomes" id="UP000018087">
    <property type="component" value="Unassembled WGS sequence"/>
</dbReference>
<dbReference type="GO" id="GO:0000045">
    <property type="term" value="P:autophagosome assembly"/>
    <property type="evidence" value="ECO:0007669"/>
    <property type="project" value="TreeGrafter"/>
</dbReference>
<keyword evidence="8" id="KW-1133">Transmembrane helix</keyword>
<comment type="similarity">
    <text evidence="1">Belongs to the ATG10 family.</text>
</comment>
<sequence>MATMAASSSSISAVGDEFRDYPFLAHDEFTEVCHDFDRIYRQATLGPLRRRWRVSVCTAFNTSLYLDSDATTYLQITRPLENSAAAHDDELADVMGQFSFGEHIDSGVGGDTAMAMAEDADDAALTKAAPSAGATASSSGHYGYVTYEVHLHPTYRAPCLWFSLHGLPNGESPMSIDMVFRHLVPEQFQDRLRSMGSVGGISADYHPITGVPSFFVHPCLLGEAMSGFACTKKSYLMVWLGLVGGCVGLWVPKEMALP</sequence>
<gene>
    <name evidence="9" type="ORF">HMPREF1624_05412</name>
</gene>
<dbReference type="eggNOG" id="ENOG502SCYV">
    <property type="taxonomic scope" value="Eukaryota"/>
</dbReference>
<evidence type="ECO:0000256" key="4">
    <source>
        <dbReference type="ARBA" id="ARBA00022786"/>
    </source>
</evidence>
<keyword evidence="8" id="KW-0812">Transmembrane</keyword>
<evidence type="ECO:0000256" key="5">
    <source>
        <dbReference type="ARBA" id="ARBA00022927"/>
    </source>
</evidence>
<keyword evidence="8" id="KW-0472">Membrane</keyword>
<dbReference type="GO" id="GO:0061651">
    <property type="term" value="F:Atg12 conjugating enzyme activity"/>
    <property type="evidence" value="ECO:0007669"/>
    <property type="project" value="TreeGrafter"/>
</dbReference>
<dbReference type="InterPro" id="IPR007135">
    <property type="entry name" value="Atg3/Atg10"/>
</dbReference>
<name>U7PVX9_SPOS1</name>